<organism evidence="3 4">
    <name type="scientific">Rhodocytophaga rosea</name>
    <dbReference type="NCBI Taxonomy" id="2704465"/>
    <lineage>
        <taxon>Bacteria</taxon>
        <taxon>Pseudomonadati</taxon>
        <taxon>Bacteroidota</taxon>
        <taxon>Cytophagia</taxon>
        <taxon>Cytophagales</taxon>
        <taxon>Rhodocytophagaceae</taxon>
        <taxon>Rhodocytophaga</taxon>
    </lineage>
</organism>
<evidence type="ECO:0000259" key="2">
    <source>
        <dbReference type="Pfam" id="PF13204"/>
    </source>
</evidence>
<gene>
    <name evidence="3" type="ORF">GXP67_18340</name>
</gene>
<dbReference type="PANTHER" id="PTHR37836:SF2">
    <property type="entry name" value="DUF4038 DOMAIN-CONTAINING PROTEIN"/>
    <property type="match status" value="1"/>
</dbReference>
<dbReference type="PANTHER" id="PTHR37836">
    <property type="entry name" value="LMO1036 PROTEIN"/>
    <property type="match status" value="1"/>
</dbReference>
<feature type="transmembrane region" description="Helical" evidence="1">
    <location>
        <begin position="21"/>
        <end position="44"/>
    </location>
</feature>
<keyword evidence="1" id="KW-1133">Transmembrane helix</keyword>
<dbReference type="InterPro" id="IPR017853">
    <property type="entry name" value="GH"/>
</dbReference>
<dbReference type="SUPFAM" id="SSF51445">
    <property type="entry name" value="(Trans)glycosidases"/>
    <property type="match status" value="1"/>
</dbReference>
<dbReference type="InterPro" id="IPR025277">
    <property type="entry name" value="Apiosidase-like_cat_dom"/>
</dbReference>
<proteinExistence type="predicted"/>
<accession>A0A6C0GK59</accession>
<protein>
    <submittedName>
        <fullName evidence="3">DUF4038 domain-containing protein</fullName>
    </submittedName>
</protein>
<keyword evidence="1" id="KW-0812">Transmembrane</keyword>
<keyword evidence="4" id="KW-1185">Reference proteome</keyword>
<evidence type="ECO:0000313" key="4">
    <source>
        <dbReference type="Proteomes" id="UP000480178"/>
    </source>
</evidence>
<keyword evidence="1" id="KW-0472">Membrane</keyword>
<dbReference type="Pfam" id="PF13204">
    <property type="entry name" value="Apiosidase"/>
    <property type="match status" value="1"/>
</dbReference>
<feature type="domain" description="Apiosidase-like catalytic" evidence="2">
    <location>
        <begin position="58"/>
        <end position="261"/>
    </location>
</feature>
<dbReference type="AlphaFoldDB" id="A0A6C0GK59"/>
<name>A0A6C0GK59_9BACT</name>
<dbReference type="Gene3D" id="3.20.20.80">
    <property type="entry name" value="Glycosidases"/>
    <property type="match status" value="1"/>
</dbReference>
<sequence length="261" mass="29606">MPEKNFISGYGKPMKYSAYTFNFLLCQSVINCLIGWLIILPAFAQKADTFTLPLKISASKRHLVDQKNKPFLYQADTGWMLFLNLTKQEAITYLADRKSKGFNVIQTMLTGFDDFKNREGHSPFLGNKDFAQPNEAYFTHVDWVIRQADSLGLILSIAPLWSGCCKEGWAGEGKPIEKNGIKKTHELGRYIGKRYASFNNLFWILGGDNDPHADKEAIRQLALGIKQTAPHQLITYHASSSHSSTDVWENESWLDVVMVYT</sequence>
<evidence type="ECO:0000313" key="3">
    <source>
        <dbReference type="EMBL" id="QHT68461.1"/>
    </source>
</evidence>
<dbReference type="EMBL" id="CP048222">
    <property type="protein sequence ID" value="QHT68461.1"/>
    <property type="molecule type" value="Genomic_DNA"/>
</dbReference>
<dbReference type="Proteomes" id="UP000480178">
    <property type="component" value="Chromosome"/>
</dbReference>
<evidence type="ECO:0000256" key="1">
    <source>
        <dbReference type="SAM" id="Phobius"/>
    </source>
</evidence>
<reference evidence="3 4" key="1">
    <citation type="submission" date="2020-01" db="EMBL/GenBank/DDBJ databases">
        <authorList>
            <person name="Kim M.K."/>
        </authorList>
    </citation>
    <scope>NUCLEOTIDE SEQUENCE [LARGE SCALE GENOMIC DNA]</scope>
    <source>
        <strain evidence="3 4">172606-1</strain>
    </source>
</reference>
<dbReference type="KEGG" id="rhoz:GXP67_18340"/>